<dbReference type="CDD" id="cd03801">
    <property type="entry name" value="GT4_PimA-like"/>
    <property type="match status" value="1"/>
</dbReference>
<sequence>MKILLVHNFYKLSGGEDKVFKAEKDLLIQNGHDVITYTKSNNEIDEYQPIEKLKLITSTSFSQRVYEQIDLLLKKHKPDICHVHNFLPLISPSVFYACSNNKIPTILTLHNYRLMCTNGLLFRDGHICEECVSSSAYHSVLKKCYRNSHLQTYAVARMLEKNKDVWFNLIDGFFCLSHFAKQKFIEHGLPKDKITVKPNFIDDGELFKKNEALKSTKSEYLIYVGRLEINKGTRLLKRLAESIDKEIVVIGEGPLENKLHSCRNINIIGKKSREETLAYVNRAKALILPSISYEGGLPLTALEAFSCRTPVIATNIGSMKSMIQHEETGLLFDSNSIESFNSCVNQVYSNPELIDRIINQAYHYLKTVYTKQYSYQLLIDNYNEAILSNENPS</sequence>
<dbReference type="Pfam" id="PF00534">
    <property type="entry name" value="Glycos_transf_1"/>
    <property type="match status" value="1"/>
</dbReference>
<dbReference type="GO" id="GO:0016757">
    <property type="term" value="F:glycosyltransferase activity"/>
    <property type="evidence" value="ECO:0007669"/>
    <property type="project" value="InterPro"/>
</dbReference>
<dbReference type="PANTHER" id="PTHR45947:SF13">
    <property type="entry name" value="TRANSFERASE"/>
    <property type="match status" value="1"/>
</dbReference>
<dbReference type="PANTHER" id="PTHR45947">
    <property type="entry name" value="SULFOQUINOVOSYL TRANSFERASE SQD2"/>
    <property type="match status" value="1"/>
</dbReference>
<dbReference type="Gene3D" id="3.40.50.2000">
    <property type="entry name" value="Glycogen Phosphorylase B"/>
    <property type="match status" value="2"/>
</dbReference>
<dbReference type="AlphaFoldDB" id="A0A6N6M9G5"/>
<comment type="caution">
    <text evidence="3">The sequence shown here is derived from an EMBL/GenBank/DDBJ whole genome shotgun (WGS) entry which is preliminary data.</text>
</comment>
<dbReference type="EMBL" id="WACR01000004">
    <property type="protein sequence ID" value="KAB1064862.1"/>
    <property type="molecule type" value="Genomic_DNA"/>
</dbReference>
<dbReference type="InterPro" id="IPR001296">
    <property type="entry name" value="Glyco_trans_1"/>
</dbReference>
<organism evidence="3 4">
    <name type="scientific">Salibacter halophilus</name>
    <dbReference type="NCBI Taxonomy" id="1803916"/>
    <lineage>
        <taxon>Bacteria</taxon>
        <taxon>Pseudomonadati</taxon>
        <taxon>Bacteroidota</taxon>
        <taxon>Flavobacteriia</taxon>
        <taxon>Flavobacteriales</taxon>
        <taxon>Salibacteraceae</taxon>
        <taxon>Salibacter</taxon>
    </lineage>
</organism>
<evidence type="ECO:0000259" key="1">
    <source>
        <dbReference type="Pfam" id="PF00534"/>
    </source>
</evidence>
<gene>
    <name evidence="3" type="ORF">F3059_05765</name>
</gene>
<feature type="domain" description="Glycosyltransferase subfamily 4-like N-terminal" evidence="2">
    <location>
        <begin position="27"/>
        <end position="203"/>
    </location>
</feature>
<proteinExistence type="predicted"/>
<name>A0A6N6M9G5_9FLAO</name>
<protein>
    <submittedName>
        <fullName evidence="3">Glycosyltransferase family 4 protein</fullName>
    </submittedName>
</protein>
<feature type="domain" description="Glycosyl transferase family 1" evidence="1">
    <location>
        <begin position="209"/>
        <end position="363"/>
    </location>
</feature>
<evidence type="ECO:0000259" key="2">
    <source>
        <dbReference type="Pfam" id="PF13439"/>
    </source>
</evidence>
<dbReference type="Pfam" id="PF13439">
    <property type="entry name" value="Glyco_transf_4"/>
    <property type="match status" value="1"/>
</dbReference>
<reference evidence="3 4" key="1">
    <citation type="submission" date="2019-09" db="EMBL/GenBank/DDBJ databases">
        <title>Genomes of Cryomorphaceae.</title>
        <authorList>
            <person name="Bowman J.P."/>
        </authorList>
    </citation>
    <scope>NUCLEOTIDE SEQUENCE [LARGE SCALE GENOMIC DNA]</scope>
    <source>
        <strain evidence="3 4">KCTC 52047</strain>
    </source>
</reference>
<dbReference type="InterPro" id="IPR050194">
    <property type="entry name" value="Glycosyltransferase_grp1"/>
</dbReference>
<dbReference type="InterPro" id="IPR028098">
    <property type="entry name" value="Glyco_trans_4-like_N"/>
</dbReference>
<evidence type="ECO:0000313" key="4">
    <source>
        <dbReference type="Proteomes" id="UP000435357"/>
    </source>
</evidence>
<keyword evidence="3" id="KW-0808">Transferase</keyword>
<dbReference type="OrthoDB" id="9787111at2"/>
<accession>A0A6N6M9G5</accession>
<evidence type="ECO:0000313" key="3">
    <source>
        <dbReference type="EMBL" id="KAB1064862.1"/>
    </source>
</evidence>
<dbReference type="RefSeq" id="WP_151167182.1">
    <property type="nucleotide sequence ID" value="NZ_WACR01000004.1"/>
</dbReference>
<keyword evidence="4" id="KW-1185">Reference proteome</keyword>
<dbReference type="Proteomes" id="UP000435357">
    <property type="component" value="Unassembled WGS sequence"/>
</dbReference>
<dbReference type="SUPFAM" id="SSF53756">
    <property type="entry name" value="UDP-Glycosyltransferase/glycogen phosphorylase"/>
    <property type="match status" value="1"/>
</dbReference>